<protein>
    <recommendedName>
        <fullName evidence="3">Integrase core domain containing protein</fullName>
    </recommendedName>
</protein>
<evidence type="ECO:0008006" key="3">
    <source>
        <dbReference type="Google" id="ProtNLM"/>
    </source>
</evidence>
<dbReference type="InParanoid" id="M1DBF8"/>
<reference evidence="1" key="2">
    <citation type="submission" date="2015-06" db="UniProtKB">
        <authorList>
            <consortium name="EnsemblPlants"/>
        </authorList>
    </citation>
    <scope>IDENTIFICATION</scope>
    <source>
        <strain evidence="1">DM1-3 516 R44</strain>
    </source>
</reference>
<name>M1DBF8_SOLTU</name>
<accession>M1DBF8</accession>
<organism evidence="1 2">
    <name type="scientific">Solanum tuberosum</name>
    <name type="common">Potato</name>
    <dbReference type="NCBI Taxonomy" id="4113"/>
    <lineage>
        <taxon>Eukaryota</taxon>
        <taxon>Viridiplantae</taxon>
        <taxon>Streptophyta</taxon>
        <taxon>Embryophyta</taxon>
        <taxon>Tracheophyta</taxon>
        <taxon>Spermatophyta</taxon>
        <taxon>Magnoliopsida</taxon>
        <taxon>eudicotyledons</taxon>
        <taxon>Gunneridae</taxon>
        <taxon>Pentapetalae</taxon>
        <taxon>asterids</taxon>
        <taxon>lamiids</taxon>
        <taxon>Solanales</taxon>
        <taxon>Solanaceae</taxon>
        <taxon>Solanoideae</taxon>
        <taxon>Solaneae</taxon>
        <taxon>Solanum</taxon>
    </lineage>
</organism>
<keyword evidence="2" id="KW-1185">Reference proteome</keyword>
<dbReference type="HOGENOM" id="CLU_901410_0_0_1"/>
<reference evidence="2" key="1">
    <citation type="journal article" date="2011" name="Nature">
        <title>Genome sequence and analysis of the tuber crop potato.</title>
        <authorList>
            <consortium name="The Potato Genome Sequencing Consortium"/>
        </authorList>
    </citation>
    <scope>NUCLEOTIDE SEQUENCE [LARGE SCALE GENOMIC DNA]</scope>
    <source>
        <strain evidence="2">cv. DM1-3 516 R44</strain>
    </source>
</reference>
<evidence type="ECO:0000313" key="1">
    <source>
        <dbReference type="EnsemblPlants" id="PGSC0003DMT400086298"/>
    </source>
</evidence>
<evidence type="ECO:0000313" key="2">
    <source>
        <dbReference type="Proteomes" id="UP000011115"/>
    </source>
</evidence>
<dbReference type="PaxDb" id="4113-PGSC0003DMT400086298"/>
<dbReference type="Gramene" id="PGSC0003DMT400086298">
    <property type="protein sequence ID" value="PGSC0003DMT400086298"/>
    <property type="gene ID" value="PGSC0003DMG400035869"/>
</dbReference>
<dbReference type="AlphaFoldDB" id="M1DBF8"/>
<dbReference type="Proteomes" id="UP000011115">
    <property type="component" value="Unassembled WGS sequence"/>
</dbReference>
<sequence>MLQSFEVASFLLDDMTRINQAWYTKEDQVSPFCFRLTQEQLDKERERDENIKKMLTQMEYLQEHMKGTCGVFRIEEGSSSGTPRDIMRVSTNATYNEAEIKVGTIIREKNKRDTTKIGLSKMIIGEGKMIIGEGKMIMRRTILTRVRSQNQKGVQASPGKVNSHADAIKILEGQLSLLSTQLKPKITMEDDDIGLVMVTRSGKEQDHELDKGALGESPNQFGEHNLVRLMDLNNEAETLDHLAGHLHQLAYH</sequence>
<dbReference type="EnsemblPlants" id="PGSC0003DMT400086298">
    <property type="protein sequence ID" value="PGSC0003DMT400086298"/>
    <property type="gene ID" value="PGSC0003DMG400035869"/>
</dbReference>
<proteinExistence type="predicted"/>